<evidence type="ECO:0000313" key="4">
    <source>
        <dbReference type="Proteomes" id="UP000325902"/>
    </source>
</evidence>
<feature type="region of interest" description="Disordered" evidence="1">
    <location>
        <begin position="54"/>
        <end position="94"/>
    </location>
</feature>
<sequence>MSVPRPRTVNLPPNWPAGYPSVVNKDERHIQQDSFTLHRGHYGVIIETEDFDDGTTIVKPDDIDTGTSHPYGSARPPQAPVSASGPRDRPRDPMEPVMSEVLILRGGRLVLCRHHHFLPLLLLLLLLLLPALWTSRPPGPQEVD</sequence>
<evidence type="ECO:0000256" key="1">
    <source>
        <dbReference type="SAM" id="MobiDB-lite"/>
    </source>
</evidence>
<gene>
    <name evidence="3" type="ORF">DBV05_g11413</name>
</gene>
<keyword evidence="4" id="KW-1185">Reference proteome</keyword>
<dbReference type="Proteomes" id="UP000325902">
    <property type="component" value="Unassembled WGS sequence"/>
</dbReference>
<dbReference type="EMBL" id="VCHE01000160">
    <property type="protein sequence ID" value="KAB2569936.1"/>
    <property type="molecule type" value="Genomic_DNA"/>
</dbReference>
<name>A0A5N5CXA3_9PEZI</name>
<keyword evidence="2" id="KW-1133">Transmembrane helix</keyword>
<reference evidence="3 4" key="1">
    <citation type="journal article" date="2019" name="Sci. Rep.">
        <title>A multi-omics analysis of the grapevine pathogen Lasiodiplodia theobromae reveals that temperature affects the expression of virulence- and pathogenicity-related genes.</title>
        <authorList>
            <person name="Felix C."/>
            <person name="Meneses R."/>
            <person name="Goncalves M.F.M."/>
            <person name="Tilleman L."/>
            <person name="Duarte A.S."/>
            <person name="Jorrin-Novo J.V."/>
            <person name="Van de Peer Y."/>
            <person name="Deforce D."/>
            <person name="Van Nieuwerburgh F."/>
            <person name="Esteves A.C."/>
            <person name="Alves A."/>
        </authorList>
    </citation>
    <scope>NUCLEOTIDE SEQUENCE [LARGE SCALE GENOMIC DNA]</scope>
    <source>
        <strain evidence="3 4">LA-SOL3</strain>
    </source>
</reference>
<evidence type="ECO:0000256" key="2">
    <source>
        <dbReference type="SAM" id="Phobius"/>
    </source>
</evidence>
<comment type="caution">
    <text evidence="3">The sequence shown here is derived from an EMBL/GenBank/DDBJ whole genome shotgun (WGS) entry which is preliminary data.</text>
</comment>
<evidence type="ECO:0000313" key="3">
    <source>
        <dbReference type="EMBL" id="KAB2569936.1"/>
    </source>
</evidence>
<organism evidence="3 4">
    <name type="scientific">Lasiodiplodia theobromae</name>
    <dbReference type="NCBI Taxonomy" id="45133"/>
    <lineage>
        <taxon>Eukaryota</taxon>
        <taxon>Fungi</taxon>
        <taxon>Dikarya</taxon>
        <taxon>Ascomycota</taxon>
        <taxon>Pezizomycotina</taxon>
        <taxon>Dothideomycetes</taxon>
        <taxon>Dothideomycetes incertae sedis</taxon>
        <taxon>Botryosphaeriales</taxon>
        <taxon>Botryosphaeriaceae</taxon>
        <taxon>Lasiodiplodia</taxon>
    </lineage>
</organism>
<keyword evidence="2" id="KW-0472">Membrane</keyword>
<accession>A0A5N5CXA3</accession>
<protein>
    <submittedName>
        <fullName evidence="3">Uncharacterized protein</fullName>
    </submittedName>
</protein>
<feature type="transmembrane region" description="Helical" evidence="2">
    <location>
        <begin position="117"/>
        <end position="135"/>
    </location>
</feature>
<keyword evidence="2" id="KW-0812">Transmembrane</keyword>
<proteinExistence type="predicted"/>
<dbReference type="AlphaFoldDB" id="A0A5N5CXA3"/>